<reference evidence="1 2" key="1">
    <citation type="submission" date="2020-01" db="EMBL/GenBank/DDBJ databases">
        <authorList>
            <person name="Rodrigo-Torres L."/>
            <person name="Arahal R. D."/>
            <person name="Lucena T."/>
        </authorList>
    </citation>
    <scope>NUCLEOTIDE SEQUENCE [LARGE SCALE GENOMIC DNA]</scope>
    <source>
        <strain evidence="1 2">CECT 9393</strain>
    </source>
</reference>
<accession>A0A6N4XSU2</accession>
<dbReference type="RefSeq" id="WP_162074152.1">
    <property type="nucleotide sequence ID" value="NZ_CACVBY010000110.1"/>
</dbReference>
<name>A0A6N4XSU2_9FLAO</name>
<organism evidence="1 2">
    <name type="scientific">Chryseobacterium fistulae</name>
    <dbReference type="NCBI Taxonomy" id="2675058"/>
    <lineage>
        <taxon>Bacteria</taxon>
        <taxon>Pseudomonadati</taxon>
        <taxon>Bacteroidota</taxon>
        <taxon>Flavobacteriia</taxon>
        <taxon>Flavobacteriales</taxon>
        <taxon>Weeksellaceae</taxon>
        <taxon>Chryseobacterium group</taxon>
        <taxon>Chryseobacterium</taxon>
    </lineage>
</organism>
<evidence type="ECO:0008006" key="3">
    <source>
        <dbReference type="Google" id="ProtNLM"/>
    </source>
</evidence>
<proteinExistence type="predicted"/>
<dbReference type="Proteomes" id="UP000445309">
    <property type="component" value="Unassembled WGS sequence"/>
</dbReference>
<gene>
    <name evidence="1" type="ORF">CHRY9393_03195</name>
</gene>
<evidence type="ECO:0000313" key="1">
    <source>
        <dbReference type="EMBL" id="CAA7392475.1"/>
    </source>
</evidence>
<dbReference type="AlphaFoldDB" id="A0A6N4XSU2"/>
<protein>
    <recommendedName>
        <fullName evidence="3">Bacteriocin</fullName>
    </recommendedName>
</protein>
<keyword evidence="2" id="KW-1185">Reference proteome</keyword>
<evidence type="ECO:0000313" key="2">
    <source>
        <dbReference type="Proteomes" id="UP000445309"/>
    </source>
</evidence>
<dbReference type="EMBL" id="CACVBY010000110">
    <property type="protein sequence ID" value="CAA7392475.1"/>
    <property type="molecule type" value="Genomic_DNA"/>
</dbReference>
<sequence>MNLEKLNVVELEAHETITVNGGGNGNDWAQWAANQVIDHWKAIKQGFSDGMNGTYNNPY</sequence>